<proteinExistence type="predicted"/>
<name>A0A812QUS0_9DINO</name>
<dbReference type="EMBL" id="CAJNDS010002271">
    <property type="protein sequence ID" value="CAE7404189.1"/>
    <property type="molecule type" value="Genomic_DNA"/>
</dbReference>
<sequence length="92" mass="10143">MAAAEGLDWFPKVQFWASLGCEVTGALVIVEEQEPIQPARRGGIVTPAFAFHGTSYVRRLEAQAFAGAKGGRRMSFRNLRVLSHVLMLWKPG</sequence>
<evidence type="ECO:0000313" key="2">
    <source>
        <dbReference type="Proteomes" id="UP000604046"/>
    </source>
</evidence>
<dbReference type="Proteomes" id="UP000604046">
    <property type="component" value="Unassembled WGS sequence"/>
</dbReference>
<accession>A0A812QUS0</accession>
<evidence type="ECO:0000313" key="1">
    <source>
        <dbReference type="EMBL" id="CAE7404189.1"/>
    </source>
</evidence>
<reference evidence="1" key="1">
    <citation type="submission" date="2021-02" db="EMBL/GenBank/DDBJ databases">
        <authorList>
            <person name="Dougan E. K."/>
            <person name="Rhodes N."/>
            <person name="Thang M."/>
            <person name="Chan C."/>
        </authorList>
    </citation>
    <scope>NUCLEOTIDE SEQUENCE</scope>
</reference>
<protein>
    <submittedName>
        <fullName evidence="1">Uncharacterized protein</fullName>
    </submittedName>
</protein>
<comment type="caution">
    <text evidence="1">The sequence shown here is derived from an EMBL/GenBank/DDBJ whole genome shotgun (WGS) entry which is preliminary data.</text>
</comment>
<keyword evidence="2" id="KW-1185">Reference proteome</keyword>
<gene>
    <name evidence="1" type="ORF">SNAT2548_LOCUS21993</name>
</gene>
<dbReference type="AlphaFoldDB" id="A0A812QUS0"/>
<organism evidence="1 2">
    <name type="scientific">Symbiodinium natans</name>
    <dbReference type="NCBI Taxonomy" id="878477"/>
    <lineage>
        <taxon>Eukaryota</taxon>
        <taxon>Sar</taxon>
        <taxon>Alveolata</taxon>
        <taxon>Dinophyceae</taxon>
        <taxon>Suessiales</taxon>
        <taxon>Symbiodiniaceae</taxon>
        <taxon>Symbiodinium</taxon>
    </lineage>
</organism>